<sequence length="306" mass="34340">MNLYATVLTYAAPSANYRGESAENRAVLQKITKGRMQYAVISPEAMRNAIREGMRATGLPCNRSRLHDEEQLAVKFDDYPDADAYADDFFMGWLIAAGKTDREKIEKELEAKGRNRASFSFKRDSVLRMNLAVALEPYRHDTIFSQSPKQVDSPWKNADSSQLLHRETTYTPFQYPFALNLDECREKQAWTKGLLSILGQLGNVAGNHARSLYDMSPASLVLRLTPRLAPGYDSYGFRIAEDGTHTFPEIVDALLNGDLPGAEFFIGGKIVRDLDDTTRKALENKGVFLERSAEKILELAGARAFE</sequence>
<dbReference type="EMBL" id="SORI01000005">
    <property type="protein sequence ID" value="TDY61731.1"/>
    <property type="molecule type" value="Genomic_DNA"/>
</dbReference>
<gene>
    <name evidence="1" type="ORF">C8D99_105144</name>
</gene>
<organism evidence="1 2">
    <name type="scientific">Aminivibrio pyruvatiphilus</name>
    <dbReference type="NCBI Taxonomy" id="1005740"/>
    <lineage>
        <taxon>Bacteria</taxon>
        <taxon>Thermotogati</taxon>
        <taxon>Synergistota</taxon>
        <taxon>Synergistia</taxon>
        <taxon>Synergistales</taxon>
        <taxon>Aminobacteriaceae</taxon>
        <taxon>Aminivibrio</taxon>
    </lineage>
</organism>
<dbReference type="RefSeq" id="WP_133957173.1">
    <property type="nucleotide sequence ID" value="NZ_SORI01000005.1"/>
</dbReference>
<protein>
    <submittedName>
        <fullName evidence="1">CRISPR-associated protein Cst2</fullName>
    </submittedName>
</protein>
<name>A0A4V3HGK5_9BACT</name>
<accession>A0A4V3HGK5</accession>
<dbReference type="Proteomes" id="UP000295066">
    <property type="component" value="Unassembled WGS sequence"/>
</dbReference>
<reference evidence="1 2" key="1">
    <citation type="submission" date="2019-03" db="EMBL/GenBank/DDBJ databases">
        <title>Genomic Encyclopedia of Type Strains, Phase IV (KMG-IV): sequencing the most valuable type-strain genomes for metagenomic binning, comparative biology and taxonomic classification.</title>
        <authorList>
            <person name="Goeker M."/>
        </authorList>
    </citation>
    <scope>NUCLEOTIDE SEQUENCE [LARGE SCALE GENOMIC DNA]</scope>
    <source>
        <strain evidence="1 2">DSM 25964</strain>
    </source>
</reference>
<dbReference type="AlphaFoldDB" id="A0A4V3HGK5"/>
<dbReference type="OrthoDB" id="9781560at2"/>
<comment type="caution">
    <text evidence="1">The sequence shown here is derived from an EMBL/GenBank/DDBJ whole genome shotgun (WGS) entry which is preliminary data.</text>
</comment>
<keyword evidence="2" id="KW-1185">Reference proteome</keyword>
<proteinExistence type="predicted"/>
<evidence type="ECO:0000313" key="1">
    <source>
        <dbReference type="EMBL" id="TDY61731.1"/>
    </source>
</evidence>
<evidence type="ECO:0000313" key="2">
    <source>
        <dbReference type="Proteomes" id="UP000295066"/>
    </source>
</evidence>